<dbReference type="EC" id="5.2.1.8" evidence="10"/>
<reference evidence="12 13" key="1">
    <citation type="submission" date="2010-01" db="EMBL/GenBank/DDBJ databases">
        <authorList>
            <person name="Weinstock G."/>
            <person name="Sodergren E."/>
            <person name="Clifton S."/>
            <person name="Fulton L."/>
            <person name="Fulton B."/>
            <person name="Courtney L."/>
            <person name="Fronick C."/>
            <person name="Harrison M."/>
            <person name="Strong C."/>
            <person name="Farmer C."/>
            <person name="Delahaunty K."/>
            <person name="Markovic C."/>
            <person name="Hall O."/>
            <person name="Minx P."/>
            <person name="Tomlinson C."/>
            <person name="Mitreva M."/>
            <person name="Nelson J."/>
            <person name="Hou S."/>
            <person name="Wollam A."/>
            <person name="Pepin K.H."/>
            <person name="Johnson M."/>
            <person name="Bhonagiri V."/>
            <person name="Nash W.E."/>
            <person name="Warren W."/>
            <person name="Chinwalla A."/>
            <person name="Mardis E.R."/>
            <person name="Wilson R.K."/>
        </authorList>
    </citation>
    <scope>NUCLEOTIDE SEQUENCE [LARGE SCALE GENOMIC DNA]</scope>
    <source>
        <strain evidence="12 13">NJ9703</strain>
    </source>
</reference>
<evidence type="ECO:0000256" key="4">
    <source>
        <dbReference type="ARBA" id="ARBA00022490"/>
    </source>
</evidence>
<comment type="function">
    <text evidence="8">Also involved in hydrogenase metallocenter assembly, probably by participating in the nickel insertion step. This function in hydrogenase biosynthesis requires chaperone activity and the presence of the metal-binding domain, but not PPIase activity.</text>
</comment>
<dbReference type="GO" id="GO:0042026">
    <property type="term" value="P:protein refolding"/>
    <property type="evidence" value="ECO:0007669"/>
    <property type="project" value="UniProtKB-ARBA"/>
</dbReference>
<evidence type="ECO:0000256" key="9">
    <source>
        <dbReference type="PROSITE-ProRule" id="PRU00277"/>
    </source>
</evidence>
<dbReference type="Pfam" id="PF00254">
    <property type="entry name" value="FKBP_C"/>
    <property type="match status" value="1"/>
</dbReference>
<comment type="catalytic activity">
    <reaction evidence="1 9 10">
        <text>[protein]-peptidylproline (omega=180) = [protein]-peptidylproline (omega=0)</text>
        <dbReference type="Rhea" id="RHEA:16237"/>
        <dbReference type="Rhea" id="RHEA-COMP:10747"/>
        <dbReference type="Rhea" id="RHEA-COMP:10748"/>
        <dbReference type="ChEBI" id="CHEBI:83833"/>
        <dbReference type="ChEBI" id="CHEBI:83834"/>
        <dbReference type="EC" id="5.2.1.8"/>
    </reaction>
</comment>
<feature type="domain" description="PPIase FKBP-type" evidence="11">
    <location>
        <begin position="7"/>
        <end position="94"/>
    </location>
</feature>
<dbReference type="Gene3D" id="3.10.50.40">
    <property type="match status" value="1"/>
</dbReference>
<keyword evidence="5 9" id="KW-0697">Rotamase</keyword>
<dbReference type="PANTHER" id="PTHR47861">
    <property type="entry name" value="FKBP-TYPE PEPTIDYL-PROLYL CIS-TRANS ISOMERASE SLYD"/>
    <property type="match status" value="1"/>
</dbReference>
<comment type="caution">
    <text evidence="12">The sequence shown here is derived from an EMBL/GenBank/DDBJ whole genome shotgun (WGS) entry which is preliminary data.</text>
</comment>
<evidence type="ECO:0000256" key="6">
    <source>
        <dbReference type="ARBA" id="ARBA00023186"/>
    </source>
</evidence>
<dbReference type="PROSITE" id="PS50059">
    <property type="entry name" value="FKBP_PPIASE"/>
    <property type="match status" value="1"/>
</dbReference>
<dbReference type="GO" id="GO:0005737">
    <property type="term" value="C:cytoplasm"/>
    <property type="evidence" value="ECO:0007669"/>
    <property type="project" value="UniProtKB-SubCell"/>
</dbReference>
<organism evidence="12 13">
    <name type="scientific">Neisseria subflava NJ9703</name>
    <dbReference type="NCBI Taxonomy" id="546268"/>
    <lineage>
        <taxon>Bacteria</taxon>
        <taxon>Pseudomonadati</taxon>
        <taxon>Pseudomonadota</taxon>
        <taxon>Betaproteobacteria</taxon>
        <taxon>Neisseriales</taxon>
        <taxon>Neisseriaceae</taxon>
        <taxon>Neisseria</taxon>
    </lineage>
</organism>
<dbReference type="InterPro" id="IPR001179">
    <property type="entry name" value="PPIase_FKBP_dom"/>
</dbReference>
<evidence type="ECO:0000256" key="1">
    <source>
        <dbReference type="ARBA" id="ARBA00000971"/>
    </source>
</evidence>
<dbReference type="SUPFAM" id="SSF54534">
    <property type="entry name" value="FKBP-like"/>
    <property type="match status" value="1"/>
</dbReference>
<dbReference type="GO" id="GO:0003755">
    <property type="term" value="F:peptidyl-prolyl cis-trans isomerase activity"/>
    <property type="evidence" value="ECO:0007669"/>
    <property type="project" value="UniProtKB-UniRule"/>
</dbReference>
<name>A0A9W5ISJ0_NEISU</name>
<keyword evidence="7 9" id="KW-0413">Isomerase</keyword>
<sequence length="161" mass="17621">MMSIVKNSVVSLHYEMYDANNQLLDKTEEPIAYLHGGYDGIFPLVEEALHGKNVGDTVEVALSPDDAFGEQDPELVRIEDVSVFPVEVEVGMMFEADDPETGDVLIYRVTDVADGKAVVDGNHPLAGMKVLFKATVEGVRDATEEEIAHGHVHGPHGHHHH</sequence>
<proteinExistence type="inferred from homology"/>
<accession>A0A9W5ISJ0</accession>
<protein>
    <recommendedName>
        <fullName evidence="10">Peptidyl-prolyl cis-trans isomerase</fullName>
        <ecNumber evidence="10">5.2.1.8</ecNumber>
    </recommendedName>
</protein>
<gene>
    <name evidence="12" type="ORF">NEISUBOT_03812</name>
</gene>
<keyword evidence="6" id="KW-0143">Chaperone</keyword>
<evidence type="ECO:0000256" key="10">
    <source>
        <dbReference type="RuleBase" id="RU003915"/>
    </source>
</evidence>
<dbReference type="PANTHER" id="PTHR47861:SF3">
    <property type="entry name" value="FKBP-TYPE PEPTIDYL-PROLYL CIS-TRANS ISOMERASE SLYD"/>
    <property type="match status" value="1"/>
</dbReference>
<dbReference type="InterPro" id="IPR046357">
    <property type="entry name" value="PPIase_dom_sf"/>
</dbReference>
<evidence type="ECO:0000256" key="3">
    <source>
        <dbReference type="ARBA" id="ARBA00006577"/>
    </source>
</evidence>
<evidence type="ECO:0000256" key="2">
    <source>
        <dbReference type="ARBA" id="ARBA00004496"/>
    </source>
</evidence>
<evidence type="ECO:0000313" key="13">
    <source>
        <dbReference type="Proteomes" id="UP000004621"/>
    </source>
</evidence>
<comment type="subcellular location">
    <subcellularLocation>
        <location evidence="2">Cytoplasm</location>
    </subcellularLocation>
</comment>
<evidence type="ECO:0000256" key="5">
    <source>
        <dbReference type="ARBA" id="ARBA00023110"/>
    </source>
</evidence>
<dbReference type="Proteomes" id="UP000004621">
    <property type="component" value="Unassembled WGS sequence"/>
</dbReference>
<comment type="similarity">
    <text evidence="3 10">Belongs to the FKBP-type PPIase family.</text>
</comment>
<keyword evidence="4" id="KW-0963">Cytoplasm</keyword>
<dbReference type="AlphaFoldDB" id="A0A9W5ISJ0"/>
<evidence type="ECO:0000256" key="8">
    <source>
        <dbReference type="ARBA" id="ARBA00037071"/>
    </source>
</evidence>
<evidence type="ECO:0000256" key="7">
    <source>
        <dbReference type="ARBA" id="ARBA00023235"/>
    </source>
</evidence>
<evidence type="ECO:0000259" key="11">
    <source>
        <dbReference type="PROSITE" id="PS50059"/>
    </source>
</evidence>
<dbReference type="EMBL" id="ACEO02000002">
    <property type="protein sequence ID" value="EFC52974.1"/>
    <property type="molecule type" value="Genomic_DNA"/>
</dbReference>
<evidence type="ECO:0000313" key="12">
    <source>
        <dbReference type="EMBL" id="EFC52974.1"/>
    </source>
</evidence>